<dbReference type="EMBL" id="QWEH01000001">
    <property type="protein sequence ID" value="RHW35357.1"/>
    <property type="molecule type" value="Genomic_DNA"/>
</dbReference>
<dbReference type="PROSITE" id="PS00332">
    <property type="entry name" value="SOD_CU_ZN_2"/>
    <property type="match status" value="1"/>
</dbReference>
<dbReference type="SUPFAM" id="SSF49329">
    <property type="entry name" value="Cu,Zn superoxide dismutase-like"/>
    <property type="match status" value="1"/>
</dbReference>
<feature type="region of interest" description="Disordered" evidence="4">
    <location>
        <begin position="23"/>
        <end position="50"/>
    </location>
</feature>
<keyword evidence="5" id="KW-0732">Signal</keyword>
<evidence type="ECO:0000256" key="5">
    <source>
        <dbReference type="SAM" id="SignalP"/>
    </source>
</evidence>
<evidence type="ECO:0000313" key="8">
    <source>
        <dbReference type="Proteomes" id="UP000285456"/>
    </source>
</evidence>
<gene>
    <name evidence="7" type="ORF">D1B32_01685</name>
</gene>
<dbReference type="InterPro" id="IPR001424">
    <property type="entry name" value="SOD_Cu_Zn_dom"/>
</dbReference>
<keyword evidence="3" id="KW-0560">Oxidoreductase</keyword>
<dbReference type="OrthoDB" id="9792957at2"/>
<evidence type="ECO:0000256" key="2">
    <source>
        <dbReference type="ARBA" id="ARBA00024900"/>
    </source>
</evidence>
<dbReference type="CDD" id="cd00305">
    <property type="entry name" value="Cu-Zn_Superoxide_Dismutase"/>
    <property type="match status" value="1"/>
</dbReference>
<dbReference type="GO" id="GO:0004784">
    <property type="term" value="F:superoxide dismutase activity"/>
    <property type="evidence" value="ECO:0007669"/>
    <property type="project" value="UniProtKB-EC"/>
</dbReference>
<keyword evidence="8" id="KW-1185">Reference proteome</keyword>
<dbReference type="InterPro" id="IPR036423">
    <property type="entry name" value="SOD-like_Cu/Zn_dom_sf"/>
</dbReference>
<dbReference type="PANTHER" id="PTHR10003">
    <property type="entry name" value="SUPEROXIDE DISMUTASE CU-ZN -RELATED"/>
    <property type="match status" value="1"/>
</dbReference>
<sequence>MKRWAIIAFALILAAVLTACGNTEDETDTGNENDAPAEDDATNENGAEDPNATAEEEVLVSLKNAEGEVVGTATLTPADTGVDIKLEGENLPPGTKGFHIHEVGQCEPPDFESAGSHYNPADAEHGFDHTDGPHAGDLENIEVADDGTVTAEVTADMLTLDKDGENTLYTEEGTALVIHSEADDYTSQPAGDAGDRIACGVIGE</sequence>
<feature type="compositionally biased region" description="Acidic residues" evidence="4">
    <location>
        <begin position="23"/>
        <end position="42"/>
    </location>
</feature>
<dbReference type="Gene3D" id="2.60.40.200">
    <property type="entry name" value="Superoxide dismutase, copper/zinc binding domain"/>
    <property type="match status" value="1"/>
</dbReference>
<evidence type="ECO:0000256" key="3">
    <source>
        <dbReference type="RuleBase" id="RU000393"/>
    </source>
</evidence>
<dbReference type="PRINTS" id="PR00068">
    <property type="entry name" value="CUZNDISMTASE"/>
</dbReference>
<reference evidence="7 8" key="1">
    <citation type="journal article" date="2007" name="Int. J. Syst. Evol. Microbiol.">
        <title>Oceanobacillus profundus sp. nov., isolated from a deep-sea sediment core.</title>
        <authorList>
            <person name="Kim Y.G."/>
            <person name="Choi D.H."/>
            <person name="Hyun S."/>
            <person name="Cho B.C."/>
        </authorList>
    </citation>
    <scope>NUCLEOTIDE SEQUENCE [LARGE SCALE GENOMIC DNA]</scope>
    <source>
        <strain evidence="7 8">DSM 18246</strain>
    </source>
</reference>
<evidence type="ECO:0000313" key="7">
    <source>
        <dbReference type="EMBL" id="RHW35357.1"/>
    </source>
</evidence>
<evidence type="ECO:0000256" key="4">
    <source>
        <dbReference type="SAM" id="MobiDB-lite"/>
    </source>
</evidence>
<proteinExistence type="inferred from homology"/>
<comment type="function">
    <text evidence="2">Destroys radicals which are normally produced within the cells and which are toxic to biological systems. May play a role in favoring mycobacterial survival in phagocytes.</text>
</comment>
<comment type="similarity">
    <text evidence="1 3">Belongs to the Cu-Zn superoxide dismutase family.</text>
</comment>
<dbReference type="AlphaFoldDB" id="A0A417YNT3"/>
<keyword evidence="3" id="KW-0862">Zinc</keyword>
<dbReference type="Proteomes" id="UP000285456">
    <property type="component" value="Unassembled WGS sequence"/>
</dbReference>
<feature type="chain" id="PRO_5039011278" description="Superoxide dismutase [Cu-Zn]" evidence="5">
    <location>
        <begin position="20"/>
        <end position="204"/>
    </location>
</feature>
<dbReference type="Pfam" id="PF00080">
    <property type="entry name" value="Sod_Cu"/>
    <property type="match status" value="1"/>
</dbReference>
<protein>
    <recommendedName>
        <fullName evidence="3">Superoxide dismutase [Cu-Zn]</fullName>
        <ecNumber evidence="3">1.15.1.1</ecNumber>
    </recommendedName>
</protein>
<dbReference type="InterPro" id="IPR018152">
    <property type="entry name" value="SOD_Cu/Zn_BS"/>
</dbReference>
<keyword evidence="3" id="KW-0186">Copper</keyword>
<comment type="caution">
    <text evidence="7">The sequence shown here is derived from an EMBL/GenBank/DDBJ whole genome shotgun (WGS) entry which is preliminary data.</text>
</comment>
<dbReference type="PROSITE" id="PS51257">
    <property type="entry name" value="PROKAR_LIPOPROTEIN"/>
    <property type="match status" value="1"/>
</dbReference>
<keyword evidence="3" id="KW-0479">Metal-binding</keyword>
<feature type="domain" description="Superoxide dismutase copper/zinc binding" evidence="6">
    <location>
        <begin position="69"/>
        <end position="202"/>
    </location>
</feature>
<evidence type="ECO:0000259" key="6">
    <source>
        <dbReference type="Pfam" id="PF00080"/>
    </source>
</evidence>
<dbReference type="InterPro" id="IPR024134">
    <property type="entry name" value="SOD_Cu/Zn_/chaperone"/>
</dbReference>
<comment type="cofactor">
    <cofactor evidence="3">
        <name>Cu cation</name>
        <dbReference type="ChEBI" id="CHEBI:23378"/>
    </cofactor>
    <text evidence="3">Binds 1 copper ion per subunit.</text>
</comment>
<comment type="cofactor">
    <cofactor evidence="3">
        <name>Zn(2+)</name>
        <dbReference type="ChEBI" id="CHEBI:29105"/>
    </cofactor>
    <text evidence="3">Binds 1 zinc ion per subunit.</text>
</comment>
<comment type="catalytic activity">
    <reaction evidence="3">
        <text>2 superoxide + 2 H(+) = H2O2 + O2</text>
        <dbReference type="Rhea" id="RHEA:20696"/>
        <dbReference type="ChEBI" id="CHEBI:15378"/>
        <dbReference type="ChEBI" id="CHEBI:15379"/>
        <dbReference type="ChEBI" id="CHEBI:16240"/>
        <dbReference type="ChEBI" id="CHEBI:18421"/>
        <dbReference type="EC" id="1.15.1.1"/>
    </reaction>
</comment>
<feature type="signal peptide" evidence="5">
    <location>
        <begin position="1"/>
        <end position="19"/>
    </location>
</feature>
<organism evidence="7 8">
    <name type="scientific">Oceanobacillus profundus</name>
    <dbReference type="NCBI Taxonomy" id="372463"/>
    <lineage>
        <taxon>Bacteria</taxon>
        <taxon>Bacillati</taxon>
        <taxon>Bacillota</taxon>
        <taxon>Bacilli</taxon>
        <taxon>Bacillales</taxon>
        <taxon>Bacillaceae</taxon>
        <taxon>Oceanobacillus</taxon>
    </lineage>
</organism>
<evidence type="ECO:0000256" key="1">
    <source>
        <dbReference type="ARBA" id="ARBA00010457"/>
    </source>
</evidence>
<name>A0A417YNT3_9BACI</name>
<dbReference type="GO" id="GO:0005507">
    <property type="term" value="F:copper ion binding"/>
    <property type="evidence" value="ECO:0007669"/>
    <property type="project" value="InterPro"/>
</dbReference>
<dbReference type="EC" id="1.15.1.1" evidence="3"/>
<accession>A0A417YNT3</accession>
<dbReference type="RefSeq" id="WP_095307691.1">
    <property type="nucleotide sequence ID" value="NZ_PHUT01000001.1"/>
</dbReference>